<comment type="caution">
    <text evidence="2">The sequence shown here is derived from an EMBL/GenBank/DDBJ whole genome shotgun (WGS) entry which is preliminary data.</text>
</comment>
<keyword evidence="3" id="KW-1185">Reference proteome</keyword>
<proteinExistence type="predicted"/>
<name>A0A840I1S2_9PROT</name>
<dbReference type="AlphaFoldDB" id="A0A840I1S2"/>
<feature type="region of interest" description="Disordered" evidence="1">
    <location>
        <begin position="41"/>
        <end position="61"/>
    </location>
</feature>
<sequence length="101" mass="10749">MLPNPSLLGLASAMARHAGHVHAVTADNVARADMRGAKAKEAARFGDALRGEPLQAKESRNPISLDSQLVRMAQNAGRHDAAITVWTKTLDLMRLAAGSPR</sequence>
<dbReference type="RefSeq" id="WP_183816005.1">
    <property type="nucleotide sequence ID" value="NZ_JACHOB010000001.1"/>
</dbReference>
<evidence type="ECO:0000256" key="1">
    <source>
        <dbReference type="SAM" id="MobiDB-lite"/>
    </source>
</evidence>
<dbReference type="Proteomes" id="UP000563524">
    <property type="component" value="Unassembled WGS sequence"/>
</dbReference>
<accession>A0A840I1S2</accession>
<reference evidence="2 3" key="1">
    <citation type="submission" date="2020-08" db="EMBL/GenBank/DDBJ databases">
        <title>Genomic Encyclopedia of Type Strains, Phase IV (KMG-IV): sequencing the most valuable type-strain genomes for metagenomic binning, comparative biology and taxonomic classification.</title>
        <authorList>
            <person name="Goeker M."/>
        </authorList>
    </citation>
    <scope>NUCLEOTIDE SEQUENCE [LARGE SCALE GENOMIC DNA]</scope>
    <source>
        <strain evidence="2 3">DSM 102850</strain>
    </source>
</reference>
<organism evidence="2 3">
    <name type="scientific">Parvularcula dongshanensis</name>
    <dbReference type="NCBI Taxonomy" id="1173995"/>
    <lineage>
        <taxon>Bacteria</taxon>
        <taxon>Pseudomonadati</taxon>
        <taxon>Pseudomonadota</taxon>
        <taxon>Alphaproteobacteria</taxon>
        <taxon>Parvularculales</taxon>
        <taxon>Parvularculaceae</taxon>
        <taxon>Parvularcula</taxon>
    </lineage>
</organism>
<evidence type="ECO:0000313" key="2">
    <source>
        <dbReference type="EMBL" id="MBB4658295.1"/>
    </source>
</evidence>
<dbReference type="EMBL" id="JACHOB010000001">
    <property type="protein sequence ID" value="MBB4658295.1"/>
    <property type="molecule type" value="Genomic_DNA"/>
</dbReference>
<evidence type="ECO:0000313" key="3">
    <source>
        <dbReference type="Proteomes" id="UP000563524"/>
    </source>
</evidence>
<keyword evidence="2" id="KW-0966">Cell projection</keyword>
<keyword evidence="2" id="KW-0282">Flagellum</keyword>
<feature type="compositionally biased region" description="Basic and acidic residues" evidence="1">
    <location>
        <begin position="41"/>
        <end position="60"/>
    </location>
</feature>
<keyword evidence="2" id="KW-0969">Cilium</keyword>
<gene>
    <name evidence="2" type="ORF">GGQ59_000795</name>
</gene>
<protein>
    <submittedName>
        <fullName evidence="2">Flagellar basal-body rod protein FlgB</fullName>
    </submittedName>
</protein>